<dbReference type="PANTHER" id="PTHR11481:SF64">
    <property type="entry name" value="FC RECEPTOR-LIKE PROTEIN 4"/>
    <property type="match status" value="1"/>
</dbReference>
<dbReference type="InterPro" id="IPR007110">
    <property type="entry name" value="Ig-like_dom"/>
</dbReference>
<dbReference type="InterPro" id="IPR013151">
    <property type="entry name" value="Immunoglobulin_dom"/>
</dbReference>
<dbReference type="GO" id="GO:0009897">
    <property type="term" value="C:external side of plasma membrane"/>
    <property type="evidence" value="ECO:0007669"/>
    <property type="project" value="TreeGrafter"/>
</dbReference>
<keyword evidence="1" id="KW-0732">Signal</keyword>
<dbReference type="OrthoDB" id="10012075at2759"/>
<dbReference type="SMART" id="SM00408">
    <property type="entry name" value="IGc2"/>
    <property type="match status" value="2"/>
</dbReference>
<evidence type="ECO:0000256" key="3">
    <source>
        <dbReference type="ARBA" id="ARBA00023319"/>
    </source>
</evidence>
<dbReference type="InterPro" id="IPR003598">
    <property type="entry name" value="Ig_sub2"/>
</dbReference>
<dbReference type="GO" id="GO:0006955">
    <property type="term" value="P:immune response"/>
    <property type="evidence" value="ECO:0007669"/>
    <property type="project" value="TreeGrafter"/>
</dbReference>
<evidence type="ECO:0000256" key="1">
    <source>
        <dbReference type="ARBA" id="ARBA00022729"/>
    </source>
</evidence>
<sequence>MLLEGDTVTLRCWVMWDMSVTRVRFYQDKKDLGQPLIGTELSLSPLQLNHSGHYHCRGLVDSKVSQRWQDSVPVTVTVHGEHPTSHTSTPPQPLSRALGSPWPPIPLSFPELFMVPVLEGPSKPIEESPLNLSCLSTPSPLRPPAPLLHLFYRDRQLVGGPQGSPQLLVPAVGVSHSGNYSCQVHSEGGNVQKGKARLRVTVH</sequence>
<evidence type="ECO:0000256" key="2">
    <source>
        <dbReference type="ARBA" id="ARBA00023157"/>
    </source>
</evidence>
<dbReference type="SMART" id="SM00409">
    <property type="entry name" value="IG"/>
    <property type="match status" value="2"/>
</dbReference>
<keyword evidence="3" id="KW-0393">Immunoglobulin domain</keyword>
<dbReference type="InterPro" id="IPR050488">
    <property type="entry name" value="Ig_Fc_receptor"/>
</dbReference>
<evidence type="ECO:0000313" key="5">
    <source>
        <dbReference type="EMBL" id="TRZ04701.1"/>
    </source>
</evidence>
<dbReference type="InterPro" id="IPR013783">
    <property type="entry name" value="Ig-like_fold"/>
</dbReference>
<dbReference type="EMBL" id="SWJQ01016333">
    <property type="protein sequence ID" value="TRZ04701.1"/>
    <property type="molecule type" value="Genomic_DNA"/>
</dbReference>
<dbReference type="SUPFAM" id="SSF48726">
    <property type="entry name" value="Immunoglobulin"/>
    <property type="match status" value="2"/>
</dbReference>
<keyword evidence="2" id="KW-1015">Disulfide bond</keyword>
<evidence type="ECO:0000313" key="6">
    <source>
        <dbReference type="Proteomes" id="UP000796761"/>
    </source>
</evidence>
<comment type="caution">
    <text evidence="5">The sequence shown here is derived from an EMBL/GenBank/DDBJ whole genome shotgun (WGS) entry which is preliminary data.</text>
</comment>
<reference evidence="5" key="1">
    <citation type="submission" date="2019-04" db="EMBL/GenBank/DDBJ databases">
        <title>Genome assembly of Zosterops borbonicus 15179.</title>
        <authorList>
            <person name="Leroy T."/>
            <person name="Anselmetti Y."/>
            <person name="Tilak M.-K."/>
            <person name="Nabholz B."/>
        </authorList>
    </citation>
    <scope>NUCLEOTIDE SEQUENCE</scope>
    <source>
        <strain evidence="5">HGM_15179</strain>
        <tissue evidence="5">Muscle</tissue>
    </source>
</reference>
<evidence type="ECO:0000259" key="4">
    <source>
        <dbReference type="PROSITE" id="PS50835"/>
    </source>
</evidence>
<dbReference type="InterPro" id="IPR036179">
    <property type="entry name" value="Ig-like_dom_sf"/>
</dbReference>
<accession>A0A8K1FXH1</accession>
<gene>
    <name evidence="5" type="ORF">HGM15179_022406</name>
</gene>
<proteinExistence type="predicted"/>
<dbReference type="Proteomes" id="UP000796761">
    <property type="component" value="Unassembled WGS sequence"/>
</dbReference>
<protein>
    <recommendedName>
        <fullName evidence="4">Ig-like domain-containing protein</fullName>
    </recommendedName>
</protein>
<dbReference type="PANTHER" id="PTHR11481">
    <property type="entry name" value="IMMUNOGLOBULIN FC RECEPTOR"/>
    <property type="match status" value="1"/>
</dbReference>
<dbReference type="Gene3D" id="2.60.40.10">
    <property type="entry name" value="Immunoglobulins"/>
    <property type="match status" value="2"/>
</dbReference>
<name>A0A8K1FXH1_9PASS</name>
<dbReference type="InterPro" id="IPR003599">
    <property type="entry name" value="Ig_sub"/>
</dbReference>
<dbReference type="PROSITE" id="PS50835">
    <property type="entry name" value="IG_LIKE"/>
    <property type="match status" value="1"/>
</dbReference>
<feature type="non-terminal residue" evidence="5">
    <location>
        <position position="203"/>
    </location>
</feature>
<dbReference type="GO" id="GO:0007166">
    <property type="term" value="P:cell surface receptor signaling pathway"/>
    <property type="evidence" value="ECO:0007669"/>
    <property type="project" value="TreeGrafter"/>
</dbReference>
<organism evidence="5 6">
    <name type="scientific">Zosterops borbonicus</name>
    <dbReference type="NCBI Taxonomy" id="364589"/>
    <lineage>
        <taxon>Eukaryota</taxon>
        <taxon>Metazoa</taxon>
        <taxon>Chordata</taxon>
        <taxon>Craniata</taxon>
        <taxon>Vertebrata</taxon>
        <taxon>Euteleostomi</taxon>
        <taxon>Archelosauria</taxon>
        <taxon>Archosauria</taxon>
        <taxon>Dinosauria</taxon>
        <taxon>Saurischia</taxon>
        <taxon>Theropoda</taxon>
        <taxon>Coelurosauria</taxon>
        <taxon>Aves</taxon>
        <taxon>Neognathae</taxon>
        <taxon>Neoaves</taxon>
        <taxon>Telluraves</taxon>
        <taxon>Australaves</taxon>
        <taxon>Passeriformes</taxon>
        <taxon>Sylvioidea</taxon>
        <taxon>Zosteropidae</taxon>
        <taxon>Zosterops</taxon>
    </lineage>
</organism>
<dbReference type="GO" id="GO:0004888">
    <property type="term" value="F:transmembrane signaling receptor activity"/>
    <property type="evidence" value="ECO:0007669"/>
    <property type="project" value="TreeGrafter"/>
</dbReference>
<keyword evidence="6" id="KW-1185">Reference proteome</keyword>
<dbReference type="Pfam" id="PF00047">
    <property type="entry name" value="ig"/>
    <property type="match status" value="1"/>
</dbReference>
<feature type="domain" description="Ig-like" evidence="4">
    <location>
        <begin position="110"/>
        <end position="201"/>
    </location>
</feature>
<dbReference type="AlphaFoldDB" id="A0A8K1FXH1"/>